<comment type="caution">
    <text evidence="1">The sequence shown here is derived from an EMBL/GenBank/DDBJ whole genome shotgun (WGS) entry which is preliminary data.</text>
</comment>
<dbReference type="RefSeq" id="WP_269427131.1">
    <property type="nucleotide sequence ID" value="NZ_JAPWGM010000002.1"/>
</dbReference>
<accession>A0ABT4L808</accession>
<protein>
    <submittedName>
        <fullName evidence="1">Uncharacterized protein</fullName>
    </submittedName>
</protein>
<sequence>MEYIAEALTKPMSKQYEIKNHKSLRNQLETIKNQLKEKEYSIPKDSFALVESKFVRLTARKRRDIHTLRKIQHRKNLIGNFLSKLFKNKLFKNQGFLIKFLAGLLAKRTGKHIHKKWLSE</sequence>
<reference evidence="1" key="1">
    <citation type="submission" date="2022-12" db="EMBL/GenBank/DDBJ databases">
        <title>Genome sequence of HCMS5-2.</title>
        <authorList>
            <person name="Woo H."/>
        </authorList>
    </citation>
    <scope>NUCLEOTIDE SEQUENCE</scope>
    <source>
        <strain evidence="1">HCMS5-2</strain>
    </source>
</reference>
<organism evidence="1 2">
    <name type="scientific">Pedobacter punctiformis</name>
    <dbReference type="NCBI Taxonomy" id="3004097"/>
    <lineage>
        <taxon>Bacteria</taxon>
        <taxon>Pseudomonadati</taxon>
        <taxon>Bacteroidota</taxon>
        <taxon>Sphingobacteriia</taxon>
        <taxon>Sphingobacteriales</taxon>
        <taxon>Sphingobacteriaceae</taxon>
        <taxon>Pedobacter</taxon>
    </lineage>
</organism>
<keyword evidence="2" id="KW-1185">Reference proteome</keyword>
<name>A0ABT4L808_9SPHI</name>
<evidence type="ECO:0000313" key="1">
    <source>
        <dbReference type="EMBL" id="MCZ4244066.1"/>
    </source>
</evidence>
<dbReference type="EMBL" id="JAPWGM010000002">
    <property type="protein sequence ID" value="MCZ4244066.1"/>
    <property type="molecule type" value="Genomic_DNA"/>
</dbReference>
<gene>
    <name evidence="1" type="ORF">O0955_08610</name>
</gene>
<proteinExistence type="predicted"/>
<dbReference type="Proteomes" id="UP001144347">
    <property type="component" value="Unassembled WGS sequence"/>
</dbReference>
<evidence type="ECO:0000313" key="2">
    <source>
        <dbReference type="Proteomes" id="UP001144347"/>
    </source>
</evidence>